<evidence type="ECO:0000256" key="4">
    <source>
        <dbReference type="ARBA" id="ARBA00023186"/>
    </source>
</evidence>
<evidence type="ECO:0000256" key="2">
    <source>
        <dbReference type="ARBA" id="ARBA00006411"/>
    </source>
</evidence>
<comment type="caution">
    <text evidence="5">The sequence shown here is derived from an EMBL/GenBank/DDBJ whole genome shotgun (WGS) entry which is preliminary data.</text>
</comment>
<dbReference type="RefSeq" id="WP_253778021.1">
    <property type="nucleotide sequence ID" value="NZ_JAMTCK010000018.1"/>
</dbReference>
<comment type="subcellular location">
    <subcellularLocation>
        <location evidence="1">Cytoplasm</location>
    </subcellularLocation>
</comment>
<evidence type="ECO:0000313" key="6">
    <source>
        <dbReference type="Proteomes" id="UP001206128"/>
    </source>
</evidence>
<name>A0AAE3GJG4_9PSEU</name>
<organism evidence="5 6">
    <name type="scientific">Goodfellowiella coeruleoviolacea</name>
    <dbReference type="NCBI Taxonomy" id="334858"/>
    <lineage>
        <taxon>Bacteria</taxon>
        <taxon>Bacillati</taxon>
        <taxon>Actinomycetota</taxon>
        <taxon>Actinomycetes</taxon>
        <taxon>Pseudonocardiales</taxon>
        <taxon>Pseudonocardiaceae</taxon>
        <taxon>Goodfellowiella</taxon>
    </lineage>
</organism>
<protein>
    <submittedName>
        <fullName evidence="5">EspG family protein</fullName>
    </submittedName>
</protein>
<dbReference type="InterPro" id="IPR025734">
    <property type="entry name" value="EspG"/>
</dbReference>
<dbReference type="AlphaFoldDB" id="A0AAE3GJG4"/>
<sequence length="263" mass="28325">MTAAIGEWTPVELSTEEFEVCWRVLELGELPHALDLPSPGRTWAERETLVKSTLDSLAARGLADRRGVHPDLAGQLAGLARFSWAVDARLHTERRLRAWGAVSGASAVLAVIDDEEHSVVTRTLPEPALCTELVGLLPPAEAPRWDSVSLESSTLDEAVAEAAQERTGDVGVLADVLTRRGVRPAQARAVARMVDGAGWRGQFGVTVSGSTGTWRRARRVVGFHDVPAGRIMHLRRGGWVTLTPASARQLVAAIGELVAETRD</sequence>
<proteinExistence type="inferred from homology"/>
<accession>A0AAE3GJG4</accession>
<evidence type="ECO:0000256" key="3">
    <source>
        <dbReference type="ARBA" id="ARBA00022490"/>
    </source>
</evidence>
<dbReference type="Pfam" id="PF14011">
    <property type="entry name" value="ESX-1_EspG"/>
    <property type="match status" value="1"/>
</dbReference>
<dbReference type="Proteomes" id="UP001206128">
    <property type="component" value="Unassembled WGS sequence"/>
</dbReference>
<dbReference type="EMBL" id="JAMTCK010000018">
    <property type="protein sequence ID" value="MCP2169315.1"/>
    <property type="molecule type" value="Genomic_DNA"/>
</dbReference>
<comment type="similarity">
    <text evidence="2">Belongs to the EspG family.</text>
</comment>
<keyword evidence="6" id="KW-1185">Reference proteome</keyword>
<keyword evidence="3" id="KW-0963">Cytoplasm</keyword>
<evidence type="ECO:0000313" key="5">
    <source>
        <dbReference type="EMBL" id="MCP2169315.1"/>
    </source>
</evidence>
<gene>
    <name evidence="5" type="ORF">LX83_006200</name>
</gene>
<reference evidence="5" key="1">
    <citation type="submission" date="2022-06" db="EMBL/GenBank/DDBJ databases">
        <title>Genomic Encyclopedia of Archaeal and Bacterial Type Strains, Phase II (KMG-II): from individual species to whole genera.</title>
        <authorList>
            <person name="Goeker M."/>
        </authorList>
    </citation>
    <scope>NUCLEOTIDE SEQUENCE</scope>
    <source>
        <strain evidence="5">DSM 43935</strain>
    </source>
</reference>
<keyword evidence="4" id="KW-0143">Chaperone</keyword>
<evidence type="ECO:0000256" key="1">
    <source>
        <dbReference type="ARBA" id="ARBA00004496"/>
    </source>
</evidence>